<gene>
    <name evidence="2" type="ORF">EJ06DRAFT_531643</name>
</gene>
<feature type="region of interest" description="Disordered" evidence="1">
    <location>
        <begin position="77"/>
        <end position="96"/>
    </location>
</feature>
<evidence type="ECO:0000313" key="2">
    <source>
        <dbReference type="EMBL" id="KAF2399327.1"/>
    </source>
</evidence>
<name>A0A6G1HU08_9PEZI</name>
<sequence length="96" mass="10168">MAQSPSLSQDAYNTHPHPQPPPAYAKHPPSHPTSALTPHCLRNSKTPPELVQTLPQPSALVIMVCCRCGLGRGLGRRLQEASGDAPAVLSVTSALR</sequence>
<feature type="region of interest" description="Disordered" evidence="1">
    <location>
        <begin position="1"/>
        <end position="51"/>
    </location>
</feature>
<organism evidence="2 3">
    <name type="scientific">Trichodelitschia bisporula</name>
    <dbReference type="NCBI Taxonomy" id="703511"/>
    <lineage>
        <taxon>Eukaryota</taxon>
        <taxon>Fungi</taxon>
        <taxon>Dikarya</taxon>
        <taxon>Ascomycota</taxon>
        <taxon>Pezizomycotina</taxon>
        <taxon>Dothideomycetes</taxon>
        <taxon>Dothideomycetes incertae sedis</taxon>
        <taxon>Phaeotrichales</taxon>
        <taxon>Phaeotrichaceae</taxon>
        <taxon>Trichodelitschia</taxon>
    </lineage>
</organism>
<proteinExistence type="predicted"/>
<dbReference type="AlphaFoldDB" id="A0A6G1HU08"/>
<dbReference type="Proteomes" id="UP000799640">
    <property type="component" value="Unassembled WGS sequence"/>
</dbReference>
<evidence type="ECO:0000256" key="1">
    <source>
        <dbReference type="SAM" id="MobiDB-lite"/>
    </source>
</evidence>
<dbReference type="EMBL" id="ML996698">
    <property type="protein sequence ID" value="KAF2399327.1"/>
    <property type="molecule type" value="Genomic_DNA"/>
</dbReference>
<evidence type="ECO:0000313" key="3">
    <source>
        <dbReference type="Proteomes" id="UP000799640"/>
    </source>
</evidence>
<feature type="compositionally biased region" description="Polar residues" evidence="1">
    <location>
        <begin position="1"/>
        <end position="12"/>
    </location>
</feature>
<keyword evidence="3" id="KW-1185">Reference proteome</keyword>
<reference evidence="2" key="1">
    <citation type="journal article" date="2020" name="Stud. Mycol.">
        <title>101 Dothideomycetes genomes: a test case for predicting lifestyles and emergence of pathogens.</title>
        <authorList>
            <person name="Haridas S."/>
            <person name="Albert R."/>
            <person name="Binder M."/>
            <person name="Bloem J."/>
            <person name="Labutti K."/>
            <person name="Salamov A."/>
            <person name="Andreopoulos B."/>
            <person name="Baker S."/>
            <person name="Barry K."/>
            <person name="Bills G."/>
            <person name="Bluhm B."/>
            <person name="Cannon C."/>
            <person name="Castanera R."/>
            <person name="Culley D."/>
            <person name="Daum C."/>
            <person name="Ezra D."/>
            <person name="Gonzalez J."/>
            <person name="Henrissat B."/>
            <person name="Kuo A."/>
            <person name="Liang C."/>
            <person name="Lipzen A."/>
            <person name="Lutzoni F."/>
            <person name="Magnuson J."/>
            <person name="Mondo S."/>
            <person name="Nolan M."/>
            <person name="Ohm R."/>
            <person name="Pangilinan J."/>
            <person name="Park H.-J."/>
            <person name="Ramirez L."/>
            <person name="Alfaro M."/>
            <person name="Sun H."/>
            <person name="Tritt A."/>
            <person name="Yoshinaga Y."/>
            <person name="Zwiers L.-H."/>
            <person name="Turgeon B."/>
            <person name="Goodwin S."/>
            <person name="Spatafora J."/>
            <person name="Crous P."/>
            <person name="Grigoriev I."/>
        </authorList>
    </citation>
    <scope>NUCLEOTIDE SEQUENCE</scope>
    <source>
        <strain evidence="2">CBS 262.69</strain>
    </source>
</reference>
<accession>A0A6G1HU08</accession>
<protein>
    <submittedName>
        <fullName evidence="2">Uncharacterized protein</fullName>
    </submittedName>
</protein>